<sequence length="91" mass="10283">MARVLVILWFAISFSNAVLGNFALVVWLRVRGVRFPHSSAGNPGYVLNRYRDWCEQHDLSARRVVIYSYFSIIDVLLSSPIAILILAGGHH</sequence>
<keyword evidence="1" id="KW-1133">Transmembrane helix</keyword>
<proteinExistence type="predicted"/>
<feature type="transmembrane region" description="Helical" evidence="1">
    <location>
        <begin position="6"/>
        <end position="28"/>
    </location>
</feature>
<dbReference type="EMBL" id="CABP01000170">
    <property type="protein sequence ID" value="CBI06340.1"/>
    <property type="molecule type" value="Genomic_DNA"/>
</dbReference>
<name>E6QGI0_9ZZZZ</name>
<gene>
    <name evidence="2" type="ORF">CARN5_0139</name>
</gene>
<reference evidence="2" key="1">
    <citation type="submission" date="2009-10" db="EMBL/GenBank/DDBJ databases">
        <title>Diversity of trophic interactions inside an arsenic-rich microbial ecosystem.</title>
        <authorList>
            <person name="Bertin P.N."/>
            <person name="Heinrich-Salmeron A."/>
            <person name="Pelletier E."/>
            <person name="Goulhen-Chollet F."/>
            <person name="Arsene-Ploetze F."/>
            <person name="Gallien S."/>
            <person name="Calteau A."/>
            <person name="Vallenet D."/>
            <person name="Casiot C."/>
            <person name="Chane-Woon-Ming B."/>
            <person name="Giloteaux L."/>
            <person name="Barakat M."/>
            <person name="Bonnefoy V."/>
            <person name="Bruneel O."/>
            <person name="Chandler M."/>
            <person name="Cleiss J."/>
            <person name="Duran R."/>
            <person name="Elbaz-Poulichet F."/>
            <person name="Fonknechten N."/>
            <person name="Lauga B."/>
            <person name="Mornico D."/>
            <person name="Ortet P."/>
            <person name="Schaeffer C."/>
            <person name="Siguier P."/>
            <person name="Alexander Thil Smith A."/>
            <person name="Van Dorsselaer A."/>
            <person name="Weissenbach J."/>
            <person name="Medigue C."/>
            <person name="Le Paslier D."/>
        </authorList>
    </citation>
    <scope>NUCLEOTIDE SEQUENCE</scope>
</reference>
<dbReference type="AlphaFoldDB" id="E6QGI0"/>
<organism evidence="2">
    <name type="scientific">mine drainage metagenome</name>
    <dbReference type="NCBI Taxonomy" id="410659"/>
    <lineage>
        <taxon>unclassified sequences</taxon>
        <taxon>metagenomes</taxon>
        <taxon>ecological metagenomes</taxon>
    </lineage>
</organism>
<comment type="caution">
    <text evidence="2">The sequence shown here is derived from an EMBL/GenBank/DDBJ whole genome shotgun (WGS) entry which is preliminary data.</text>
</comment>
<evidence type="ECO:0000256" key="1">
    <source>
        <dbReference type="SAM" id="Phobius"/>
    </source>
</evidence>
<keyword evidence="1" id="KW-0472">Membrane</keyword>
<protein>
    <submittedName>
        <fullName evidence="2">Uncharacterized protein</fullName>
    </submittedName>
</protein>
<evidence type="ECO:0000313" key="2">
    <source>
        <dbReference type="EMBL" id="CBI06340.1"/>
    </source>
</evidence>
<keyword evidence="1" id="KW-0812">Transmembrane</keyword>
<accession>E6QGI0</accession>
<feature type="transmembrane region" description="Helical" evidence="1">
    <location>
        <begin position="66"/>
        <end position="87"/>
    </location>
</feature>